<dbReference type="SUPFAM" id="SSF52540">
    <property type="entry name" value="P-loop containing nucleoside triphosphate hydrolases"/>
    <property type="match status" value="1"/>
</dbReference>
<keyword evidence="12" id="KW-1185">Reference proteome</keyword>
<comment type="catalytic activity">
    <reaction evidence="9">
        <text>2 cob(II)alamin + reduced [electron-transfer flavoprotein] + 2 ATP = 2 adenosylcob(III)alamin + 2 triphosphate + oxidized [electron-transfer flavoprotein] + 3 H(+)</text>
        <dbReference type="Rhea" id="RHEA:28671"/>
        <dbReference type="Rhea" id="RHEA-COMP:10685"/>
        <dbReference type="Rhea" id="RHEA-COMP:10686"/>
        <dbReference type="ChEBI" id="CHEBI:15378"/>
        <dbReference type="ChEBI" id="CHEBI:16304"/>
        <dbReference type="ChEBI" id="CHEBI:18036"/>
        <dbReference type="ChEBI" id="CHEBI:18408"/>
        <dbReference type="ChEBI" id="CHEBI:30616"/>
        <dbReference type="ChEBI" id="CHEBI:57692"/>
        <dbReference type="ChEBI" id="CHEBI:58307"/>
        <dbReference type="EC" id="2.5.1.17"/>
    </reaction>
</comment>
<dbReference type="NCBIfam" id="TIGR00708">
    <property type="entry name" value="cobA"/>
    <property type="match status" value="1"/>
</dbReference>
<evidence type="ECO:0000256" key="8">
    <source>
        <dbReference type="ARBA" id="ARBA00048555"/>
    </source>
</evidence>
<evidence type="ECO:0000256" key="6">
    <source>
        <dbReference type="ARBA" id="ARBA00033334"/>
    </source>
</evidence>
<comment type="function">
    <text evidence="4">Required for both de novo synthesis of the corrin ring for the assimilation of exogenous corrinoids. Participates in the adenosylation of a variety of incomplete and complete corrinoids.</text>
</comment>
<name>A0ABZ1CDG8_9BACT</name>
<dbReference type="InterPro" id="IPR027417">
    <property type="entry name" value="P-loop_NTPase"/>
</dbReference>
<evidence type="ECO:0000256" key="10">
    <source>
        <dbReference type="SAM" id="MobiDB-lite"/>
    </source>
</evidence>
<dbReference type="NCBIfam" id="NF004637">
    <property type="entry name" value="PRK05986.1"/>
    <property type="match status" value="1"/>
</dbReference>
<comment type="catalytic activity">
    <reaction evidence="8">
        <text>2 cob(II)yrinate a,c diamide + reduced [electron-transfer flavoprotein] + 2 ATP = 2 adenosylcob(III)yrinate a,c-diamide + 2 triphosphate + oxidized [electron-transfer flavoprotein] + 3 H(+)</text>
        <dbReference type="Rhea" id="RHEA:11528"/>
        <dbReference type="Rhea" id="RHEA-COMP:10685"/>
        <dbReference type="Rhea" id="RHEA-COMP:10686"/>
        <dbReference type="ChEBI" id="CHEBI:15378"/>
        <dbReference type="ChEBI" id="CHEBI:18036"/>
        <dbReference type="ChEBI" id="CHEBI:30616"/>
        <dbReference type="ChEBI" id="CHEBI:57692"/>
        <dbReference type="ChEBI" id="CHEBI:58307"/>
        <dbReference type="ChEBI" id="CHEBI:58503"/>
        <dbReference type="ChEBI" id="CHEBI:58537"/>
        <dbReference type="EC" id="2.5.1.17"/>
    </reaction>
</comment>
<dbReference type="PANTHER" id="PTHR46638">
    <property type="entry name" value="CORRINOID ADENOSYLTRANSFERASE"/>
    <property type="match status" value="1"/>
</dbReference>
<evidence type="ECO:0000256" key="2">
    <source>
        <dbReference type="ARBA" id="ARBA00007487"/>
    </source>
</evidence>
<comment type="similarity">
    <text evidence="2">Belongs to the Cob(I)alamin adenosyltransferase family.</text>
</comment>
<keyword evidence="11" id="KW-0808">Transferase</keyword>
<evidence type="ECO:0000313" key="11">
    <source>
        <dbReference type="EMBL" id="WRQ89727.1"/>
    </source>
</evidence>
<evidence type="ECO:0000256" key="3">
    <source>
        <dbReference type="ARBA" id="ARBA00012454"/>
    </source>
</evidence>
<dbReference type="PIRSF" id="PIRSF015617">
    <property type="entry name" value="Adensltrnsf_CobA"/>
    <property type="match status" value="1"/>
</dbReference>
<dbReference type="RefSeq" id="WP_221032187.1">
    <property type="nucleotide sequence ID" value="NZ_CP139781.1"/>
</dbReference>
<dbReference type="Pfam" id="PF02572">
    <property type="entry name" value="CobA_CobO_BtuR"/>
    <property type="match status" value="1"/>
</dbReference>
<dbReference type="PANTHER" id="PTHR46638:SF1">
    <property type="entry name" value="CORRINOID ADENOSYLTRANSFERASE"/>
    <property type="match status" value="1"/>
</dbReference>
<accession>A0ABZ1CDG8</accession>
<dbReference type="InterPro" id="IPR003724">
    <property type="entry name" value="CblAdoTrfase_CobA"/>
</dbReference>
<sequence length="204" mass="22598">MNDNENRKITDPTEHKEAMQDMQESMRAKMRAAKEKKGLIIVNTGNGKGKTTAGFGVVVRTLAHGGKAVVVQFIKSSPDAVAKLLKSDNLTWHATGGGFTWDTQDRDGDIALCEQGWALATAAMDDPEVNLVMMDELNVVLRYDYLPLERVLEKLRTKRPDLHVIITGRDAAPEVVELADLVTEMKEIKHPFAQGVKAQRGIEF</sequence>
<organism evidence="11 12">
    <name type="scientific">Actomonas aquatica</name>
    <dbReference type="NCBI Taxonomy" id="2866162"/>
    <lineage>
        <taxon>Bacteria</taxon>
        <taxon>Pseudomonadati</taxon>
        <taxon>Verrucomicrobiota</taxon>
        <taxon>Opitutia</taxon>
        <taxon>Opitutales</taxon>
        <taxon>Opitutaceae</taxon>
        <taxon>Actomonas</taxon>
    </lineage>
</organism>
<dbReference type="Proteomes" id="UP000738431">
    <property type="component" value="Chromosome"/>
</dbReference>
<dbReference type="EC" id="2.5.1.17" evidence="3"/>
<evidence type="ECO:0000256" key="5">
    <source>
        <dbReference type="ARBA" id="ARBA00031529"/>
    </source>
</evidence>
<evidence type="ECO:0000256" key="7">
    <source>
        <dbReference type="ARBA" id="ARBA00033354"/>
    </source>
</evidence>
<dbReference type="CDD" id="cd00561">
    <property type="entry name" value="CobA_ACA"/>
    <property type="match status" value="1"/>
</dbReference>
<gene>
    <name evidence="11" type="primary">cobO</name>
    <name evidence="11" type="ORF">K1X11_009935</name>
</gene>
<proteinExistence type="inferred from homology"/>
<dbReference type="Gene3D" id="3.40.50.300">
    <property type="entry name" value="P-loop containing nucleotide triphosphate hydrolases"/>
    <property type="match status" value="1"/>
</dbReference>
<dbReference type="GO" id="GO:0008817">
    <property type="term" value="F:corrinoid adenosyltransferase activity"/>
    <property type="evidence" value="ECO:0007669"/>
    <property type="project" value="UniProtKB-EC"/>
</dbReference>
<protein>
    <recommendedName>
        <fullName evidence="3">corrinoid adenosyltransferase</fullName>
        <ecNumber evidence="3">2.5.1.17</ecNumber>
    </recommendedName>
    <alternativeName>
        <fullName evidence="5">Cob(II)alamin adenosyltransferase</fullName>
    </alternativeName>
    <alternativeName>
        <fullName evidence="7">Cob(II)yrinic acid a,c-diamide adenosyltransferase</fullName>
    </alternativeName>
    <alternativeName>
        <fullName evidence="6">Cobinamide/cobalamin adenosyltransferase</fullName>
    </alternativeName>
</protein>
<reference evidence="11 12" key="1">
    <citation type="submission" date="2023-12" db="EMBL/GenBank/DDBJ databases">
        <title>Description of an unclassified Opitutus bacterium of Verrucomicrobiota.</title>
        <authorList>
            <person name="Zhang D.-F."/>
        </authorList>
    </citation>
    <scope>NUCLEOTIDE SEQUENCE [LARGE SCALE GENOMIC DNA]</scope>
    <source>
        <strain evidence="11 12">WL0086</strain>
    </source>
</reference>
<evidence type="ECO:0000256" key="4">
    <source>
        <dbReference type="ARBA" id="ARBA00024929"/>
    </source>
</evidence>
<comment type="pathway">
    <text evidence="1">Cofactor biosynthesis; adenosylcobalamin biosynthesis; adenosylcobalamin from cob(II)yrinate a,c-diamide: step 2/7.</text>
</comment>
<evidence type="ECO:0000313" key="12">
    <source>
        <dbReference type="Proteomes" id="UP000738431"/>
    </source>
</evidence>
<evidence type="ECO:0000256" key="1">
    <source>
        <dbReference type="ARBA" id="ARBA00005121"/>
    </source>
</evidence>
<evidence type="ECO:0000256" key="9">
    <source>
        <dbReference type="ARBA" id="ARBA00048692"/>
    </source>
</evidence>
<dbReference type="EMBL" id="CP139781">
    <property type="protein sequence ID" value="WRQ89727.1"/>
    <property type="molecule type" value="Genomic_DNA"/>
</dbReference>
<feature type="region of interest" description="Disordered" evidence="10">
    <location>
        <begin position="1"/>
        <end position="22"/>
    </location>
</feature>